<feature type="region of interest" description="Disordered" evidence="1">
    <location>
        <begin position="197"/>
        <end position="220"/>
    </location>
</feature>
<dbReference type="EMBL" id="PQFF01000082">
    <property type="protein sequence ID" value="RHZ84039.1"/>
    <property type="molecule type" value="Genomic_DNA"/>
</dbReference>
<sequence>MTDVWPLCSRKKLYFLRLKRYALKLQSTTGFDMENKILSNYKRCHADSEWLISGGVLTARQRERLPTPVYLIASRNEEGEIWHDHACRQFPHLISIRNIFIFGENSEHATKISEKFIGTVEDKRKLIVKEKDSLIDKNTELLAKEAGLMARIVELEQSAKETADNAKLRNAELNSRIVELAQSAKENAEFRTRVTKLEQKQSQNDKEKSNLIPKLDEILN</sequence>
<comment type="caution">
    <text evidence="2">The sequence shown here is derived from an EMBL/GenBank/DDBJ whole genome shotgun (WGS) entry which is preliminary data.</text>
</comment>
<organism evidence="2 3">
    <name type="scientific">Diversispora epigaea</name>
    <dbReference type="NCBI Taxonomy" id="1348612"/>
    <lineage>
        <taxon>Eukaryota</taxon>
        <taxon>Fungi</taxon>
        <taxon>Fungi incertae sedis</taxon>
        <taxon>Mucoromycota</taxon>
        <taxon>Glomeromycotina</taxon>
        <taxon>Glomeromycetes</taxon>
        <taxon>Diversisporales</taxon>
        <taxon>Diversisporaceae</taxon>
        <taxon>Diversispora</taxon>
    </lineage>
</organism>
<protein>
    <submittedName>
        <fullName evidence="2">Uncharacterized protein</fullName>
    </submittedName>
</protein>
<evidence type="ECO:0000313" key="2">
    <source>
        <dbReference type="EMBL" id="RHZ84039.1"/>
    </source>
</evidence>
<accession>A0A397J6T4</accession>
<dbReference type="AlphaFoldDB" id="A0A397J6T4"/>
<gene>
    <name evidence="2" type="ORF">Glove_86g122</name>
</gene>
<proteinExistence type="predicted"/>
<dbReference type="OrthoDB" id="2423892at2759"/>
<name>A0A397J6T4_9GLOM</name>
<dbReference type="Proteomes" id="UP000266861">
    <property type="component" value="Unassembled WGS sequence"/>
</dbReference>
<keyword evidence="3" id="KW-1185">Reference proteome</keyword>
<reference evidence="2 3" key="1">
    <citation type="submission" date="2018-08" db="EMBL/GenBank/DDBJ databases">
        <title>Genome and evolution of the arbuscular mycorrhizal fungus Diversispora epigaea (formerly Glomus versiforme) and its bacterial endosymbionts.</title>
        <authorList>
            <person name="Sun X."/>
            <person name="Fei Z."/>
            <person name="Harrison M."/>
        </authorList>
    </citation>
    <scope>NUCLEOTIDE SEQUENCE [LARGE SCALE GENOMIC DNA]</scope>
    <source>
        <strain evidence="2 3">IT104</strain>
    </source>
</reference>
<evidence type="ECO:0000313" key="3">
    <source>
        <dbReference type="Proteomes" id="UP000266861"/>
    </source>
</evidence>
<evidence type="ECO:0000256" key="1">
    <source>
        <dbReference type="SAM" id="MobiDB-lite"/>
    </source>
</evidence>